<name>A0A931LTP7_FIMGI</name>
<sequence>MRVPFYDIKAQYDELSGPMDAAVHEVLASGQYSMGAYHRKFEEDMAALHQVNHAIAVNSGTDALRIAMDALGIRAGDEVITTAFTFVASAETIVQTGARPVFVDIELDTYQIDTNLIEAAITPRTKAIMPIHLFGQMADMGAIGDIAERHGLIVIEDAAQAVGARQNGKPAGNFGSAAGLSFYVTKNLGAAGDGGMILTNDDEVAERSRSIRVHGMGRQRYYYDHLGYTSRMHEIQASVLHVKLGRLSEWNEHRREIAELYLRDLRDAGVALPITLAGNTNAWHQFTIGVDRRDELQAFLKERGVDSMIYYPVPLHFHEPYATYGSGEGSLPVTERACREVVSLPCHQHLSLEAAAHVVVCVREFSKSRITV</sequence>
<dbReference type="PANTHER" id="PTHR30244:SF36">
    <property type="entry name" value="3-OXO-GLUCOSE-6-PHOSPHATE:GLUTAMATE AMINOTRANSFERASE"/>
    <property type="match status" value="1"/>
</dbReference>
<dbReference type="FunFam" id="3.40.640.10:FF:000089">
    <property type="entry name" value="Aminotransferase, DegT/DnrJ/EryC1/StrS family"/>
    <property type="match status" value="1"/>
</dbReference>
<organism evidence="6 7">
    <name type="scientific">Fimbriimonas ginsengisoli</name>
    <dbReference type="NCBI Taxonomy" id="1005039"/>
    <lineage>
        <taxon>Bacteria</taxon>
        <taxon>Bacillati</taxon>
        <taxon>Armatimonadota</taxon>
        <taxon>Fimbriimonadia</taxon>
        <taxon>Fimbriimonadales</taxon>
        <taxon>Fimbriimonadaceae</taxon>
        <taxon>Fimbriimonas</taxon>
    </lineage>
</organism>
<dbReference type="GO" id="GO:0000271">
    <property type="term" value="P:polysaccharide biosynthetic process"/>
    <property type="evidence" value="ECO:0007669"/>
    <property type="project" value="TreeGrafter"/>
</dbReference>
<feature type="modified residue" description="N6-(pyridoxal phosphate)lysine" evidence="4">
    <location>
        <position position="186"/>
    </location>
</feature>
<comment type="caution">
    <text evidence="6">The sequence shown here is derived from an EMBL/GenBank/DDBJ whole genome shotgun (WGS) entry which is preliminary data.</text>
</comment>
<evidence type="ECO:0000256" key="5">
    <source>
        <dbReference type="RuleBase" id="RU004508"/>
    </source>
</evidence>
<comment type="similarity">
    <text evidence="2 5">Belongs to the DegT/DnrJ/EryC1 family.</text>
</comment>
<keyword evidence="1 4" id="KW-0663">Pyridoxal phosphate</keyword>
<dbReference type="InterPro" id="IPR015422">
    <property type="entry name" value="PyrdxlP-dep_Trfase_small"/>
</dbReference>
<dbReference type="PIRSF" id="PIRSF000390">
    <property type="entry name" value="PLP_StrS"/>
    <property type="match status" value="1"/>
</dbReference>
<keyword evidence="6" id="KW-0808">Transferase</keyword>
<evidence type="ECO:0000256" key="4">
    <source>
        <dbReference type="PIRSR" id="PIRSR000390-2"/>
    </source>
</evidence>
<dbReference type="GO" id="GO:0008483">
    <property type="term" value="F:transaminase activity"/>
    <property type="evidence" value="ECO:0007669"/>
    <property type="project" value="UniProtKB-KW"/>
</dbReference>
<evidence type="ECO:0000256" key="2">
    <source>
        <dbReference type="ARBA" id="ARBA00037999"/>
    </source>
</evidence>
<dbReference type="InterPro" id="IPR015421">
    <property type="entry name" value="PyrdxlP-dep_Trfase_major"/>
</dbReference>
<accession>A0A931LTP7</accession>
<evidence type="ECO:0000313" key="6">
    <source>
        <dbReference type="EMBL" id="MBI1757157.1"/>
    </source>
</evidence>
<dbReference type="AlphaFoldDB" id="A0A931LTP7"/>
<dbReference type="Proteomes" id="UP000727962">
    <property type="component" value="Unassembled WGS sequence"/>
</dbReference>
<evidence type="ECO:0000256" key="1">
    <source>
        <dbReference type="ARBA" id="ARBA00022898"/>
    </source>
</evidence>
<gene>
    <name evidence="6" type="ORF">HYR64_08640</name>
</gene>
<dbReference type="EMBL" id="JACOSL010000053">
    <property type="protein sequence ID" value="MBI1757157.1"/>
    <property type="molecule type" value="Genomic_DNA"/>
</dbReference>
<evidence type="ECO:0000256" key="3">
    <source>
        <dbReference type="PIRSR" id="PIRSR000390-1"/>
    </source>
</evidence>
<dbReference type="PANTHER" id="PTHR30244">
    <property type="entry name" value="TRANSAMINASE"/>
    <property type="match status" value="1"/>
</dbReference>
<evidence type="ECO:0000313" key="7">
    <source>
        <dbReference type="Proteomes" id="UP000727962"/>
    </source>
</evidence>
<feature type="active site" description="Proton acceptor" evidence="3">
    <location>
        <position position="186"/>
    </location>
</feature>
<proteinExistence type="inferred from homology"/>
<dbReference type="SUPFAM" id="SSF53383">
    <property type="entry name" value="PLP-dependent transferases"/>
    <property type="match status" value="1"/>
</dbReference>
<dbReference type="InterPro" id="IPR015424">
    <property type="entry name" value="PyrdxlP-dep_Trfase"/>
</dbReference>
<dbReference type="Gene3D" id="3.40.640.10">
    <property type="entry name" value="Type I PLP-dependent aspartate aminotransferase-like (Major domain)"/>
    <property type="match status" value="1"/>
</dbReference>
<reference evidence="6" key="1">
    <citation type="submission" date="2020-07" db="EMBL/GenBank/DDBJ databases">
        <title>Huge and variable diversity of episymbiotic CPR bacteria and DPANN archaea in groundwater ecosystems.</title>
        <authorList>
            <person name="He C.Y."/>
            <person name="Keren R."/>
            <person name="Whittaker M."/>
            <person name="Farag I.F."/>
            <person name="Doudna J."/>
            <person name="Cate J.H.D."/>
            <person name="Banfield J.F."/>
        </authorList>
    </citation>
    <scope>NUCLEOTIDE SEQUENCE</scope>
    <source>
        <strain evidence="6">NC_groundwater_17_Pr7_B-0.1um_64_12</strain>
    </source>
</reference>
<dbReference type="CDD" id="cd00616">
    <property type="entry name" value="AHBA_syn"/>
    <property type="match status" value="1"/>
</dbReference>
<dbReference type="Pfam" id="PF01041">
    <property type="entry name" value="DegT_DnrJ_EryC1"/>
    <property type="match status" value="1"/>
</dbReference>
<dbReference type="Gene3D" id="3.90.1150.10">
    <property type="entry name" value="Aspartate Aminotransferase, domain 1"/>
    <property type="match status" value="1"/>
</dbReference>
<keyword evidence="6" id="KW-0032">Aminotransferase</keyword>
<dbReference type="InterPro" id="IPR000653">
    <property type="entry name" value="DegT/StrS_aminotransferase"/>
</dbReference>
<dbReference type="GO" id="GO:0030170">
    <property type="term" value="F:pyridoxal phosphate binding"/>
    <property type="evidence" value="ECO:0007669"/>
    <property type="project" value="UniProtKB-ARBA"/>
</dbReference>
<protein>
    <submittedName>
        <fullName evidence="6">DegT/DnrJ/EryC1/StrS family aminotransferase</fullName>
    </submittedName>
</protein>